<feature type="transmembrane region" description="Helical" evidence="6">
    <location>
        <begin position="63"/>
        <end position="84"/>
    </location>
</feature>
<reference evidence="8" key="1">
    <citation type="submission" date="2015-05" db="EMBL/GenBank/DDBJ databases">
        <authorList>
            <person name="Rattei Thomas"/>
        </authorList>
    </citation>
    <scope>NUCLEOTIDE SEQUENCE</scope>
    <source>
        <strain evidence="8">UZG1</strain>
    </source>
</reference>
<dbReference type="InterPro" id="IPR000620">
    <property type="entry name" value="EamA_dom"/>
</dbReference>
<dbReference type="InterPro" id="IPR037185">
    <property type="entry name" value="EmrE-like"/>
</dbReference>
<evidence type="ECO:0000313" key="8">
    <source>
        <dbReference type="EMBL" id="CRI51985.1"/>
    </source>
</evidence>
<dbReference type="SUPFAM" id="SSF103481">
    <property type="entry name" value="Multidrug resistance efflux transporter EmrE"/>
    <property type="match status" value="2"/>
</dbReference>
<evidence type="ECO:0000256" key="5">
    <source>
        <dbReference type="ARBA" id="ARBA00023136"/>
    </source>
</evidence>
<evidence type="ECO:0000256" key="2">
    <source>
        <dbReference type="ARBA" id="ARBA00022475"/>
    </source>
</evidence>
<dbReference type="Pfam" id="PF00892">
    <property type="entry name" value="EamA"/>
    <property type="match status" value="2"/>
</dbReference>
<feature type="transmembrane region" description="Helical" evidence="6">
    <location>
        <begin position="96"/>
        <end position="113"/>
    </location>
</feature>
<organism evidence="8">
    <name type="scientific">Chlamydia pneumoniae</name>
    <name type="common">Chlamydophila pneumoniae</name>
    <dbReference type="NCBI Taxonomy" id="83558"/>
    <lineage>
        <taxon>Bacteria</taxon>
        <taxon>Pseudomonadati</taxon>
        <taxon>Chlamydiota</taxon>
        <taxon>Chlamydiia</taxon>
        <taxon>Chlamydiales</taxon>
        <taxon>Chlamydiaceae</taxon>
        <taxon>Chlamydia/Chlamydophila group</taxon>
        <taxon>Chlamydia</taxon>
    </lineage>
</organism>
<feature type="domain" description="EamA" evidence="7">
    <location>
        <begin position="4"/>
        <end position="134"/>
    </location>
</feature>
<feature type="transmembrane region" description="Helical" evidence="6">
    <location>
        <begin position="217"/>
        <end position="238"/>
    </location>
</feature>
<name>A0A0F7XU69_CHLPN</name>
<evidence type="ECO:0000256" key="6">
    <source>
        <dbReference type="SAM" id="Phobius"/>
    </source>
</evidence>
<dbReference type="GO" id="GO:0005886">
    <property type="term" value="C:plasma membrane"/>
    <property type="evidence" value="ECO:0007669"/>
    <property type="project" value="UniProtKB-SubCell"/>
</dbReference>
<feature type="transmembrane region" description="Helical" evidence="6">
    <location>
        <begin position="185"/>
        <end position="205"/>
    </location>
</feature>
<keyword evidence="4 6" id="KW-1133">Transmembrane helix</keyword>
<sequence length="305" mass="33525">MHMSLFLVFLTAFIWSSSFALSKLVMNASAPIFATGARMVIAGAILALAAWFRGGFVGISKKIFLYIVLLALTGFYLTNIFEFIGLQSLSSSKTCFIYGLSPLMSALFSYIQLKEKVTLKKVLGLSLGLVSYICYLTFGGGGDDSQPWTWQIGLPELLILGAASLASFGWTLLRQIEKQSTLSVTAINAYAMLIAGMLSIMHSAVVEPWRPLPVQDISQFLYATLALVVISNLICYNLYAKLLRKYSSTFLSFCSLVMPLYSGFYGWILLGEKGVSLGLVLAVAFMVAGCRLIYHEEFRQGYIVS</sequence>
<evidence type="ECO:0000256" key="4">
    <source>
        <dbReference type="ARBA" id="ARBA00022989"/>
    </source>
</evidence>
<comment type="subcellular location">
    <subcellularLocation>
        <location evidence="1">Cell membrane</location>
        <topology evidence="1">Multi-pass membrane protein</topology>
    </subcellularLocation>
</comment>
<feature type="transmembrane region" description="Helical" evidence="6">
    <location>
        <begin position="30"/>
        <end position="51"/>
    </location>
</feature>
<keyword evidence="2" id="KW-1003">Cell membrane</keyword>
<dbReference type="PANTHER" id="PTHR32322">
    <property type="entry name" value="INNER MEMBRANE TRANSPORTER"/>
    <property type="match status" value="1"/>
</dbReference>
<evidence type="ECO:0000256" key="1">
    <source>
        <dbReference type="ARBA" id="ARBA00004651"/>
    </source>
</evidence>
<evidence type="ECO:0000259" key="7">
    <source>
        <dbReference type="Pfam" id="PF00892"/>
    </source>
</evidence>
<accession>A0A0F7XU69</accession>
<feature type="transmembrane region" description="Helical" evidence="6">
    <location>
        <begin position="274"/>
        <end position="294"/>
    </location>
</feature>
<feature type="transmembrane region" description="Helical" evidence="6">
    <location>
        <begin position="250"/>
        <end position="268"/>
    </location>
</feature>
<feature type="domain" description="EamA" evidence="7">
    <location>
        <begin position="156"/>
        <end position="294"/>
    </location>
</feature>
<dbReference type="PANTHER" id="PTHR32322:SF18">
    <property type="entry name" value="S-ADENOSYLMETHIONINE_S-ADENOSYLHOMOCYSTEINE TRANSPORTER"/>
    <property type="match status" value="1"/>
</dbReference>
<protein>
    <submittedName>
        <fullName evidence="8">S-adenosylmethionine/S-adenosylhomocysteine transporter</fullName>
    </submittedName>
</protein>
<feature type="transmembrane region" description="Helical" evidence="6">
    <location>
        <begin position="122"/>
        <end position="140"/>
    </location>
</feature>
<keyword evidence="3 6" id="KW-0812">Transmembrane</keyword>
<dbReference type="EMBL" id="LN847246">
    <property type="protein sequence ID" value="CRI51985.1"/>
    <property type="molecule type" value="Genomic_DNA"/>
</dbReference>
<proteinExistence type="predicted"/>
<feature type="transmembrane region" description="Helical" evidence="6">
    <location>
        <begin position="152"/>
        <end position="173"/>
    </location>
</feature>
<dbReference type="InterPro" id="IPR050638">
    <property type="entry name" value="AA-Vitamin_Transporters"/>
</dbReference>
<keyword evidence="5 6" id="KW-0472">Membrane</keyword>
<evidence type="ECO:0000256" key="3">
    <source>
        <dbReference type="ARBA" id="ARBA00022692"/>
    </source>
</evidence>
<gene>
    <name evidence="8" type="ORF">BN1224_UZG1_B_01340</name>
</gene>
<dbReference type="AlphaFoldDB" id="A0A0F7XU69"/>